<dbReference type="InterPro" id="IPR012292">
    <property type="entry name" value="Globin/Proto"/>
</dbReference>
<keyword evidence="3" id="KW-1185">Reference proteome</keyword>
<protein>
    <submittedName>
        <fullName evidence="2">Protoglobin domain-containing protein</fullName>
    </submittedName>
</protein>
<proteinExistence type="predicted"/>
<reference evidence="3" key="1">
    <citation type="journal article" date="2019" name="Int. J. Syst. Evol. Microbiol.">
        <title>The Global Catalogue of Microorganisms (GCM) 10K type strain sequencing project: providing services to taxonomists for standard genome sequencing and annotation.</title>
        <authorList>
            <consortium name="The Broad Institute Genomics Platform"/>
            <consortium name="The Broad Institute Genome Sequencing Center for Infectious Disease"/>
            <person name="Wu L."/>
            <person name="Ma J."/>
        </authorList>
    </citation>
    <scope>NUCLEOTIDE SEQUENCE [LARGE SCALE GENOMIC DNA]</scope>
    <source>
        <strain evidence="3">JCM 4087</strain>
    </source>
</reference>
<gene>
    <name evidence="2" type="ORF">ACFPT7_16910</name>
</gene>
<organism evidence="2 3">
    <name type="scientific">Acidicapsa dinghuensis</name>
    <dbReference type="NCBI Taxonomy" id="2218256"/>
    <lineage>
        <taxon>Bacteria</taxon>
        <taxon>Pseudomonadati</taxon>
        <taxon>Acidobacteriota</taxon>
        <taxon>Terriglobia</taxon>
        <taxon>Terriglobales</taxon>
        <taxon>Acidobacteriaceae</taxon>
        <taxon>Acidicapsa</taxon>
    </lineage>
</organism>
<evidence type="ECO:0000313" key="2">
    <source>
        <dbReference type="EMBL" id="MFC5863988.1"/>
    </source>
</evidence>
<dbReference type="EMBL" id="JBHSPH010000008">
    <property type="protein sequence ID" value="MFC5863988.1"/>
    <property type="molecule type" value="Genomic_DNA"/>
</dbReference>
<sequence>MENGEHDIHGYDYGKAGVPSSPVTLEELQHFKISAGFTDDTERYLRMAGVVLAPQAPAIVQKWRSGIIAGIPHLARHSRAVNGDPRPGYLAATNLRFVQWIEDTCLRTYDQSWLNYQHEIALRHTSLKKNQTDGVESTPFVPLHDAVAFVAVMNQTIRPYLATQGHSEAEVEAMHAAWCASLQLQVALWLRSYATLANPTPEL</sequence>
<dbReference type="Proteomes" id="UP001596091">
    <property type="component" value="Unassembled WGS sequence"/>
</dbReference>
<comment type="caution">
    <text evidence="2">The sequence shown here is derived from an EMBL/GenBank/DDBJ whole genome shotgun (WGS) entry which is preliminary data.</text>
</comment>
<accession>A0ABW1EIQ9</accession>
<evidence type="ECO:0000313" key="3">
    <source>
        <dbReference type="Proteomes" id="UP001596091"/>
    </source>
</evidence>
<feature type="domain" description="Globin-sensor" evidence="1">
    <location>
        <begin position="27"/>
        <end position="194"/>
    </location>
</feature>
<dbReference type="InterPro" id="IPR044398">
    <property type="entry name" value="Globin-sensor_dom"/>
</dbReference>
<dbReference type="Gene3D" id="1.10.490.10">
    <property type="entry name" value="Globins"/>
    <property type="match status" value="1"/>
</dbReference>
<evidence type="ECO:0000259" key="1">
    <source>
        <dbReference type="Pfam" id="PF11563"/>
    </source>
</evidence>
<dbReference type="RefSeq" id="WP_263341128.1">
    <property type="nucleotide sequence ID" value="NZ_JAGSYH010000006.1"/>
</dbReference>
<dbReference type="Pfam" id="PF11563">
    <property type="entry name" value="Protoglobin"/>
    <property type="match status" value="1"/>
</dbReference>
<name>A0ABW1EIQ9_9BACT</name>